<name>C1MTF0_MICPC</name>
<accession>C1MTF0</accession>
<reference evidence="1 2" key="1">
    <citation type="journal article" date="2009" name="Science">
        <title>Green evolution and dynamic adaptations revealed by genomes of the marine picoeukaryotes Micromonas.</title>
        <authorList>
            <person name="Worden A.Z."/>
            <person name="Lee J.H."/>
            <person name="Mock T."/>
            <person name="Rouze P."/>
            <person name="Simmons M.P."/>
            <person name="Aerts A.L."/>
            <person name="Allen A.E."/>
            <person name="Cuvelier M.L."/>
            <person name="Derelle E."/>
            <person name="Everett M.V."/>
            <person name="Foulon E."/>
            <person name="Grimwood J."/>
            <person name="Gundlach H."/>
            <person name="Henrissat B."/>
            <person name="Napoli C."/>
            <person name="McDonald S.M."/>
            <person name="Parker M.S."/>
            <person name="Rombauts S."/>
            <person name="Salamov A."/>
            <person name="Von Dassow P."/>
            <person name="Badger J.H."/>
            <person name="Coutinho P.M."/>
            <person name="Demir E."/>
            <person name="Dubchak I."/>
            <person name="Gentemann C."/>
            <person name="Eikrem W."/>
            <person name="Gready J.E."/>
            <person name="John U."/>
            <person name="Lanier W."/>
            <person name="Lindquist E.A."/>
            <person name="Lucas S."/>
            <person name="Mayer K.F."/>
            <person name="Moreau H."/>
            <person name="Not F."/>
            <person name="Otillar R."/>
            <person name="Panaud O."/>
            <person name="Pangilinan J."/>
            <person name="Paulsen I."/>
            <person name="Piegu B."/>
            <person name="Poliakov A."/>
            <person name="Robbens S."/>
            <person name="Schmutz J."/>
            <person name="Toulza E."/>
            <person name="Wyss T."/>
            <person name="Zelensky A."/>
            <person name="Zhou K."/>
            <person name="Armbrust E.V."/>
            <person name="Bhattacharya D."/>
            <person name="Goodenough U.W."/>
            <person name="Van de Peer Y."/>
            <person name="Grigoriev I.V."/>
        </authorList>
    </citation>
    <scope>NUCLEOTIDE SEQUENCE [LARGE SCALE GENOMIC DNA]</scope>
    <source>
        <strain evidence="1 2">CCMP1545</strain>
    </source>
</reference>
<keyword evidence="2" id="KW-1185">Reference proteome</keyword>
<dbReference type="AlphaFoldDB" id="C1MTF0"/>
<dbReference type="Proteomes" id="UP000001876">
    <property type="component" value="Unassembled WGS sequence"/>
</dbReference>
<dbReference type="GeneID" id="9683917"/>
<protein>
    <submittedName>
        <fullName evidence="1">Predicted protein</fullName>
    </submittedName>
</protein>
<proteinExistence type="predicted"/>
<dbReference type="RefSeq" id="XP_003058478.1">
    <property type="nucleotide sequence ID" value="XM_003058432.1"/>
</dbReference>
<gene>
    <name evidence="1" type="ORF">MICPUCDRAFT_58046</name>
</gene>
<dbReference type="KEGG" id="mpp:MICPUCDRAFT_58046"/>
<dbReference type="EMBL" id="GG663739">
    <property type="protein sequence ID" value="EEH56933.1"/>
    <property type="molecule type" value="Genomic_DNA"/>
</dbReference>
<organism evidence="2">
    <name type="scientific">Micromonas pusilla (strain CCMP1545)</name>
    <name type="common">Picoplanktonic green alga</name>
    <dbReference type="NCBI Taxonomy" id="564608"/>
    <lineage>
        <taxon>Eukaryota</taxon>
        <taxon>Viridiplantae</taxon>
        <taxon>Chlorophyta</taxon>
        <taxon>Mamiellophyceae</taxon>
        <taxon>Mamiellales</taxon>
        <taxon>Mamiellaceae</taxon>
        <taxon>Micromonas</taxon>
    </lineage>
</organism>
<sequence length="78" mass="8551">MRIQDEGAAARVKEAIGELKVSEDEVREAAKRVAAEVAAGSAGTKNKRSAAEDVMEKYARAIENMPMVKRKRDTDTDE</sequence>
<evidence type="ECO:0000313" key="1">
    <source>
        <dbReference type="EMBL" id="EEH56933.1"/>
    </source>
</evidence>
<evidence type="ECO:0000313" key="2">
    <source>
        <dbReference type="Proteomes" id="UP000001876"/>
    </source>
</evidence>